<protein>
    <submittedName>
        <fullName evidence="1">Uncharacterized protein</fullName>
    </submittedName>
</protein>
<dbReference type="AlphaFoldDB" id="A0A540VCI4"/>
<evidence type="ECO:0000313" key="1">
    <source>
        <dbReference type="EMBL" id="TQE94461.1"/>
    </source>
</evidence>
<organism evidence="1 2">
    <name type="scientific">Spiribacter salinus</name>
    <dbReference type="NCBI Taxonomy" id="1335746"/>
    <lineage>
        <taxon>Bacteria</taxon>
        <taxon>Pseudomonadati</taxon>
        <taxon>Pseudomonadota</taxon>
        <taxon>Gammaproteobacteria</taxon>
        <taxon>Chromatiales</taxon>
        <taxon>Ectothiorhodospiraceae</taxon>
        <taxon>Spiribacter</taxon>
    </lineage>
</organism>
<reference evidence="1 2" key="1">
    <citation type="submission" date="2019-06" db="EMBL/GenBank/DDBJ databases">
        <title>Metagenome assembled Genome of Spiribacter salinus SL48-SHIP from the microbial mat of Salt Lake 48 (Novosibirsk region, Russia).</title>
        <authorList>
            <person name="Shipova A."/>
            <person name="Rozanov A.S."/>
            <person name="Bryanskaya A.V."/>
            <person name="Peltek S.E."/>
        </authorList>
    </citation>
    <scope>NUCLEOTIDE SEQUENCE [LARGE SCALE GENOMIC DNA]</scope>
    <source>
        <strain evidence="1">SL48-SHIP-2</strain>
    </source>
</reference>
<dbReference type="Proteomes" id="UP000315400">
    <property type="component" value="Unassembled WGS sequence"/>
</dbReference>
<sequence length="113" mass="12463">MKRIIEALIATTFLITANLAVSQSAPQEDLLAAPPELVVVEKVDATQGRVVINGQEFELYDGDRSLFALPREADQLEVSITELRPGAEVMVVTDGTESSRDRLAKIIAMWRPR</sequence>
<dbReference type="EMBL" id="VIFK01000422">
    <property type="protein sequence ID" value="TQE94461.1"/>
    <property type="molecule type" value="Genomic_DNA"/>
</dbReference>
<accession>A0A540VCI4</accession>
<gene>
    <name evidence="1" type="ORF">FKY71_17635</name>
</gene>
<name>A0A540VCI4_9GAMM</name>
<proteinExistence type="predicted"/>
<comment type="caution">
    <text evidence="1">The sequence shown here is derived from an EMBL/GenBank/DDBJ whole genome shotgun (WGS) entry which is preliminary data.</text>
</comment>
<evidence type="ECO:0000313" key="2">
    <source>
        <dbReference type="Proteomes" id="UP000315400"/>
    </source>
</evidence>